<dbReference type="InterPro" id="IPR013655">
    <property type="entry name" value="PAS_fold_3"/>
</dbReference>
<evidence type="ECO:0000259" key="5">
    <source>
        <dbReference type="PROSITE" id="PS50113"/>
    </source>
</evidence>
<dbReference type="PANTHER" id="PTHR44591:SF25">
    <property type="entry name" value="CHEMOTAXIS TWO-COMPONENT RESPONSE REGULATOR"/>
    <property type="match status" value="1"/>
</dbReference>
<dbReference type="PROSITE" id="PS50110">
    <property type="entry name" value="RESPONSE_REGULATORY"/>
    <property type="match status" value="1"/>
</dbReference>
<dbReference type="Gene3D" id="3.30.450.20">
    <property type="entry name" value="PAS domain"/>
    <property type="match status" value="2"/>
</dbReference>
<gene>
    <name evidence="6" type="ORF">C472_04178</name>
</gene>
<dbReference type="Proteomes" id="UP000011523">
    <property type="component" value="Unassembled WGS sequence"/>
</dbReference>
<dbReference type="NCBIfam" id="TIGR00229">
    <property type="entry name" value="sensory_box"/>
    <property type="match status" value="1"/>
</dbReference>
<dbReference type="SUPFAM" id="SSF52172">
    <property type="entry name" value="CheY-like"/>
    <property type="match status" value="1"/>
</dbReference>
<evidence type="ECO:0000256" key="2">
    <source>
        <dbReference type="PROSITE-ProRule" id="PRU00169"/>
    </source>
</evidence>
<proteinExistence type="predicted"/>
<dbReference type="CDD" id="cd00130">
    <property type="entry name" value="PAS"/>
    <property type="match status" value="1"/>
</dbReference>
<feature type="domain" description="Response regulatory" evidence="3">
    <location>
        <begin position="9"/>
        <end position="125"/>
    </location>
</feature>
<dbReference type="InterPro" id="IPR050595">
    <property type="entry name" value="Bact_response_regulator"/>
</dbReference>
<comment type="caution">
    <text evidence="6">The sequence shown here is derived from an EMBL/GenBank/DDBJ whole genome shotgun (WGS) entry which is preliminary data.</text>
</comment>
<evidence type="ECO:0000313" key="6">
    <source>
        <dbReference type="EMBL" id="ELZ39480.1"/>
    </source>
</evidence>
<dbReference type="InterPro" id="IPR035965">
    <property type="entry name" value="PAS-like_dom_sf"/>
</dbReference>
<dbReference type="SMART" id="SM00086">
    <property type="entry name" value="PAC"/>
    <property type="match status" value="1"/>
</dbReference>
<evidence type="ECO:0000313" key="7">
    <source>
        <dbReference type="Proteomes" id="UP000011523"/>
    </source>
</evidence>
<keyword evidence="1 2" id="KW-0597">Phosphoprotein</keyword>
<dbReference type="InterPro" id="IPR013656">
    <property type="entry name" value="PAS_4"/>
</dbReference>
<dbReference type="PROSITE" id="PS50113">
    <property type="entry name" value="PAC"/>
    <property type="match status" value="1"/>
</dbReference>
<dbReference type="Pfam" id="PF08448">
    <property type="entry name" value="PAS_4"/>
    <property type="match status" value="1"/>
</dbReference>
<evidence type="ECO:0000259" key="4">
    <source>
        <dbReference type="PROSITE" id="PS50112"/>
    </source>
</evidence>
<feature type="modified residue" description="4-aspartylphosphate" evidence="2">
    <location>
        <position position="60"/>
    </location>
</feature>
<organism evidence="6 7">
    <name type="scientific">Halorubrum tebenquichense DSM 14210</name>
    <dbReference type="NCBI Taxonomy" id="1227485"/>
    <lineage>
        <taxon>Archaea</taxon>
        <taxon>Methanobacteriati</taxon>
        <taxon>Methanobacteriota</taxon>
        <taxon>Stenosarchaea group</taxon>
        <taxon>Halobacteria</taxon>
        <taxon>Halobacteriales</taxon>
        <taxon>Haloferacaceae</taxon>
        <taxon>Halorubrum</taxon>
    </lineage>
</organism>
<dbReference type="InterPro" id="IPR000014">
    <property type="entry name" value="PAS"/>
</dbReference>
<dbReference type="SMART" id="SM00091">
    <property type="entry name" value="PAS"/>
    <property type="match status" value="2"/>
</dbReference>
<dbReference type="GO" id="GO:0000160">
    <property type="term" value="P:phosphorelay signal transduction system"/>
    <property type="evidence" value="ECO:0007669"/>
    <property type="project" value="InterPro"/>
</dbReference>
<dbReference type="EMBL" id="AOJD01000027">
    <property type="protein sequence ID" value="ELZ39480.1"/>
    <property type="molecule type" value="Genomic_DNA"/>
</dbReference>
<dbReference type="PROSITE" id="PS50112">
    <property type="entry name" value="PAS"/>
    <property type="match status" value="1"/>
</dbReference>
<protein>
    <submittedName>
        <fullName evidence="6">Pas domain s-box</fullName>
    </submittedName>
</protein>
<evidence type="ECO:0000256" key="1">
    <source>
        <dbReference type="ARBA" id="ARBA00022553"/>
    </source>
</evidence>
<dbReference type="AlphaFoldDB" id="M0DVD9"/>
<dbReference type="CDD" id="cd00156">
    <property type="entry name" value="REC"/>
    <property type="match status" value="1"/>
</dbReference>
<feature type="domain" description="PAC" evidence="5">
    <location>
        <begin position="218"/>
        <end position="270"/>
    </location>
</feature>
<accession>M0DVD9</accession>
<dbReference type="SMART" id="SM00448">
    <property type="entry name" value="REC"/>
    <property type="match status" value="1"/>
</dbReference>
<dbReference type="InterPro" id="IPR001610">
    <property type="entry name" value="PAC"/>
</dbReference>
<dbReference type="InterPro" id="IPR011006">
    <property type="entry name" value="CheY-like_superfamily"/>
</dbReference>
<dbReference type="Pfam" id="PF00072">
    <property type="entry name" value="Response_reg"/>
    <property type="match status" value="1"/>
</dbReference>
<dbReference type="InterPro" id="IPR000700">
    <property type="entry name" value="PAS-assoc_C"/>
</dbReference>
<reference evidence="6 7" key="1">
    <citation type="journal article" date="2014" name="PLoS Genet.">
        <title>Phylogenetically driven sequencing of extremely halophilic archaea reveals strategies for static and dynamic osmo-response.</title>
        <authorList>
            <person name="Becker E.A."/>
            <person name="Seitzer P.M."/>
            <person name="Tritt A."/>
            <person name="Larsen D."/>
            <person name="Krusor M."/>
            <person name="Yao A.I."/>
            <person name="Wu D."/>
            <person name="Madern D."/>
            <person name="Eisen J.A."/>
            <person name="Darling A.E."/>
            <person name="Facciotti M.T."/>
        </authorList>
    </citation>
    <scope>NUCLEOTIDE SEQUENCE [LARGE SCALE GENOMIC DNA]</scope>
    <source>
        <strain evidence="6 7">DSM 14210</strain>
    </source>
</reference>
<sequence>MEPELQSIRVLHVDDEPDVAELTATYLKRKDDRFSIEAATSAADGLTQLAEGTFDCIISDYDMPGQNGIQFLTKVRDEYPEIPFILFTGKGSEEVASEAISAGVTDYLQKESGTEQYELLANRVLNAVDGHRTQQLAQEQTRQLETLISNLPGMVYRCRNDPAWPMETVDGDVEDLTGYRADRLEDNDVLWGTEIIHPDDREPMWNTVQEGLSGDGSFEVTYRIVTKNGTTKWMWERGRGIYSADGDLEALEGFITDITEQQEREQELEETNAVLSTVFETATVGILAEDENRNVLTVNERALELFEIPDPPDTVVGTDCERLAAQLSDQFVGGDRFVNRINELVANRTPVDQEVLSVSDGRTFERSYRPLELPDGNGHLWVYQDVTDREDRREMTRDLQQQAQDLIRAETTEAVAETTVEIAEQTLGLPFTGVHLIGDNPNVLEPVAVSDGVRKQLGTAP</sequence>
<dbReference type="SUPFAM" id="SSF55785">
    <property type="entry name" value="PYP-like sensor domain (PAS domain)"/>
    <property type="match status" value="2"/>
</dbReference>
<name>M0DVD9_9EURY</name>
<dbReference type="Gene3D" id="3.40.50.2300">
    <property type="match status" value="1"/>
</dbReference>
<feature type="domain" description="PAS" evidence="4">
    <location>
        <begin position="140"/>
        <end position="215"/>
    </location>
</feature>
<dbReference type="PANTHER" id="PTHR44591">
    <property type="entry name" value="STRESS RESPONSE REGULATOR PROTEIN 1"/>
    <property type="match status" value="1"/>
</dbReference>
<keyword evidence="7" id="KW-1185">Reference proteome</keyword>
<dbReference type="InterPro" id="IPR001789">
    <property type="entry name" value="Sig_transdc_resp-reg_receiver"/>
</dbReference>
<dbReference type="Pfam" id="PF08447">
    <property type="entry name" value="PAS_3"/>
    <property type="match status" value="1"/>
</dbReference>
<evidence type="ECO:0000259" key="3">
    <source>
        <dbReference type="PROSITE" id="PS50110"/>
    </source>
</evidence>